<dbReference type="FunFam" id="3.30.70.270:FF:000001">
    <property type="entry name" value="Diguanylate cyclase domain protein"/>
    <property type="match status" value="1"/>
</dbReference>
<dbReference type="InterPro" id="IPR050469">
    <property type="entry name" value="Diguanylate_Cyclase"/>
</dbReference>
<protein>
    <recommendedName>
        <fullName evidence="2">diguanylate cyclase</fullName>
        <ecNumber evidence="2">2.7.7.65</ecNumber>
    </recommendedName>
</protein>
<evidence type="ECO:0000256" key="4">
    <source>
        <dbReference type="SAM" id="Coils"/>
    </source>
</evidence>
<dbReference type="EMBL" id="AP011177">
    <property type="protein sequence ID" value="BAJ02281.1"/>
    <property type="molecule type" value="Genomic_DNA"/>
</dbReference>
<gene>
    <name evidence="6" type="ordered locus">SVI_2310</name>
</gene>
<evidence type="ECO:0000259" key="5">
    <source>
        <dbReference type="PROSITE" id="PS50887"/>
    </source>
</evidence>
<dbReference type="Gene3D" id="3.30.70.270">
    <property type="match status" value="1"/>
</dbReference>
<evidence type="ECO:0000256" key="2">
    <source>
        <dbReference type="ARBA" id="ARBA00012528"/>
    </source>
</evidence>
<dbReference type="PANTHER" id="PTHR45138:SF9">
    <property type="entry name" value="DIGUANYLATE CYCLASE DGCM-RELATED"/>
    <property type="match status" value="1"/>
</dbReference>
<sequence>MLVTKYYSIVSGSSALTRSIQNFTNNYSQGGGSMNLAKHLTDIELSAKILRHAVPKMSELNIPVTPVNYAVWYEYYLGINLDLKRAIDGLISNGITFCTEVNDGLHQNFIQEKSPEVIENVQIETQIIINSLLNKVSKLTQGTANFSNTLSDFSQELKQKPDVEVLNTLINSLVDNIEGVVLSNKQMQGSLNIMRDEVSSLKSEMENLNLVAMTDQLTSLNNRRSFEDEVMKHMQKYTQSQSPSCMLLIDIDHFKRFNDAHGHLVGDKVLAYVALALKQVVKGTDFVARYGGEEFVILLPNTQLTDALVVAEQLRTAISERKLTLGKDKKLSLGSITVSLGVSTLNIGDNRESYFVRADEALYRAKSSGRNCVCSE</sequence>
<evidence type="ECO:0000313" key="6">
    <source>
        <dbReference type="EMBL" id="BAJ02281.1"/>
    </source>
</evidence>
<dbReference type="InterPro" id="IPR029787">
    <property type="entry name" value="Nucleotide_cyclase"/>
</dbReference>
<dbReference type="GO" id="GO:0043709">
    <property type="term" value="P:cell adhesion involved in single-species biofilm formation"/>
    <property type="evidence" value="ECO:0007669"/>
    <property type="project" value="TreeGrafter"/>
</dbReference>
<evidence type="ECO:0000256" key="1">
    <source>
        <dbReference type="ARBA" id="ARBA00001946"/>
    </source>
</evidence>
<evidence type="ECO:0000256" key="3">
    <source>
        <dbReference type="ARBA" id="ARBA00034247"/>
    </source>
</evidence>
<dbReference type="Proteomes" id="UP000002350">
    <property type="component" value="Chromosome"/>
</dbReference>
<dbReference type="KEGG" id="svo:SVI_2310"/>
<keyword evidence="7" id="KW-1185">Reference proteome</keyword>
<organism evidence="6 7">
    <name type="scientific">Shewanella violacea (strain JCM 10179 / CIP 106290 / LMG 19151 / DSS12)</name>
    <dbReference type="NCBI Taxonomy" id="637905"/>
    <lineage>
        <taxon>Bacteria</taxon>
        <taxon>Pseudomonadati</taxon>
        <taxon>Pseudomonadota</taxon>
        <taxon>Gammaproteobacteria</taxon>
        <taxon>Alteromonadales</taxon>
        <taxon>Shewanellaceae</taxon>
        <taxon>Shewanella</taxon>
    </lineage>
</organism>
<dbReference type="GO" id="GO:0005886">
    <property type="term" value="C:plasma membrane"/>
    <property type="evidence" value="ECO:0007669"/>
    <property type="project" value="TreeGrafter"/>
</dbReference>
<dbReference type="InterPro" id="IPR043128">
    <property type="entry name" value="Rev_trsase/Diguanyl_cyclase"/>
</dbReference>
<keyword evidence="4" id="KW-0175">Coiled coil</keyword>
<dbReference type="AlphaFoldDB" id="D4ZKT2"/>
<reference evidence="7" key="1">
    <citation type="journal article" date="2010" name="Mol. Biosyst.">
        <title>Complete genome sequence and comparative analysis of Shewanella violacea, a psychrophilic and piezophilic bacterium from deep sea floor sediments.</title>
        <authorList>
            <person name="Aono E."/>
            <person name="Baba T."/>
            <person name="Ara T."/>
            <person name="Nishi T."/>
            <person name="Nakamichi T."/>
            <person name="Inamoto E."/>
            <person name="Toyonaga H."/>
            <person name="Hasegawa M."/>
            <person name="Takai Y."/>
            <person name="Okumura Y."/>
            <person name="Baba M."/>
            <person name="Tomita M."/>
            <person name="Kato C."/>
            <person name="Oshima T."/>
            <person name="Nakasone K."/>
            <person name="Mori H."/>
        </authorList>
    </citation>
    <scope>NUCLEOTIDE SEQUENCE [LARGE SCALE GENOMIC DNA]</scope>
    <source>
        <strain evidence="7">JCM 10179 / CIP 106290 / LMG 19151 / DSS12</strain>
    </source>
</reference>
<dbReference type="SUPFAM" id="SSF55073">
    <property type="entry name" value="Nucleotide cyclase"/>
    <property type="match status" value="1"/>
</dbReference>
<dbReference type="PROSITE" id="PS50887">
    <property type="entry name" value="GGDEF"/>
    <property type="match status" value="1"/>
</dbReference>
<dbReference type="NCBIfam" id="TIGR00254">
    <property type="entry name" value="GGDEF"/>
    <property type="match status" value="1"/>
</dbReference>
<feature type="coiled-coil region" evidence="4">
    <location>
        <begin position="184"/>
        <end position="211"/>
    </location>
</feature>
<dbReference type="EC" id="2.7.7.65" evidence="2"/>
<evidence type="ECO:0000313" key="7">
    <source>
        <dbReference type="Proteomes" id="UP000002350"/>
    </source>
</evidence>
<dbReference type="HOGENOM" id="CLU_000445_11_5_6"/>
<dbReference type="GO" id="GO:1902201">
    <property type="term" value="P:negative regulation of bacterial-type flagellum-dependent cell motility"/>
    <property type="evidence" value="ECO:0007669"/>
    <property type="project" value="TreeGrafter"/>
</dbReference>
<comment type="cofactor">
    <cofactor evidence="1">
        <name>Mg(2+)</name>
        <dbReference type="ChEBI" id="CHEBI:18420"/>
    </cofactor>
</comment>
<feature type="domain" description="GGDEF" evidence="5">
    <location>
        <begin position="242"/>
        <end position="376"/>
    </location>
</feature>
<accession>D4ZKT2</accession>
<dbReference type="InterPro" id="IPR000160">
    <property type="entry name" value="GGDEF_dom"/>
</dbReference>
<dbReference type="PANTHER" id="PTHR45138">
    <property type="entry name" value="REGULATORY COMPONENTS OF SENSORY TRANSDUCTION SYSTEM"/>
    <property type="match status" value="1"/>
</dbReference>
<name>D4ZKT2_SHEVD</name>
<dbReference type="CDD" id="cd01949">
    <property type="entry name" value="GGDEF"/>
    <property type="match status" value="1"/>
</dbReference>
<dbReference type="SMART" id="SM00267">
    <property type="entry name" value="GGDEF"/>
    <property type="match status" value="1"/>
</dbReference>
<dbReference type="Pfam" id="PF00990">
    <property type="entry name" value="GGDEF"/>
    <property type="match status" value="1"/>
</dbReference>
<dbReference type="eggNOG" id="COG3706">
    <property type="taxonomic scope" value="Bacteria"/>
</dbReference>
<dbReference type="GO" id="GO:0052621">
    <property type="term" value="F:diguanylate cyclase activity"/>
    <property type="evidence" value="ECO:0007669"/>
    <property type="project" value="UniProtKB-EC"/>
</dbReference>
<dbReference type="STRING" id="637905.SVI_2310"/>
<proteinExistence type="predicted"/>
<comment type="catalytic activity">
    <reaction evidence="3">
        <text>2 GTP = 3',3'-c-di-GMP + 2 diphosphate</text>
        <dbReference type="Rhea" id="RHEA:24898"/>
        <dbReference type="ChEBI" id="CHEBI:33019"/>
        <dbReference type="ChEBI" id="CHEBI:37565"/>
        <dbReference type="ChEBI" id="CHEBI:58805"/>
        <dbReference type="EC" id="2.7.7.65"/>
    </reaction>
</comment>